<dbReference type="AlphaFoldDB" id="A0A830D5L7"/>
<accession>A0A830D5L7</accession>
<evidence type="ECO:0000313" key="1">
    <source>
        <dbReference type="EMBL" id="GFQ02436.1"/>
    </source>
</evidence>
<proteinExistence type="predicted"/>
<sequence length="108" mass="11579">MMGAMICSYINQPSKLTAFEALGKESRLSSSWNTATTAAPRRRMWLVQMADPCREAAAVEVEDHMEAAEATDLMEADAGITVVVAVDMVGDMEAAVVVAVTSVVRMVL</sequence>
<dbReference type="Proteomes" id="UP000653305">
    <property type="component" value="Unassembled WGS sequence"/>
</dbReference>
<organism evidence="1 2">
    <name type="scientific">Phtheirospermum japonicum</name>
    <dbReference type="NCBI Taxonomy" id="374723"/>
    <lineage>
        <taxon>Eukaryota</taxon>
        <taxon>Viridiplantae</taxon>
        <taxon>Streptophyta</taxon>
        <taxon>Embryophyta</taxon>
        <taxon>Tracheophyta</taxon>
        <taxon>Spermatophyta</taxon>
        <taxon>Magnoliopsida</taxon>
        <taxon>eudicotyledons</taxon>
        <taxon>Gunneridae</taxon>
        <taxon>Pentapetalae</taxon>
        <taxon>asterids</taxon>
        <taxon>lamiids</taxon>
        <taxon>Lamiales</taxon>
        <taxon>Orobanchaceae</taxon>
        <taxon>Orobanchaceae incertae sedis</taxon>
        <taxon>Phtheirospermum</taxon>
    </lineage>
</organism>
<name>A0A830D5L7_9LAMI</name>
<dbReference type="EMBL" id="BMAC01000747">
    <property type="protein sequence ID" value="GFQ02436.1"/>
    <property type="molecule type" value="Genomic_DNA"/>
</dbReference>
<gene>
    <name evidence="1" type="ORF">PHJA_002387500</name>
</gene>
<protein>
    <submittedName>
        <fullName evidence="1">Uncharacterized protein</fullName>
    </submittedName>
</protein>
<keyword evidence="2" id="KW-1185">Reference proteome</keyword>
<evidence type="ECO:0000313" key="2">
    <source>
        <dbReference type="Proteomes" id="UP000653305"/>
    </source>
</evidence>
<reference evidence="1" key="1">
    <citation type="submission" date="2020-07" db="EMBL/GenBank/DDBJ databases">
        <title>Ethylene signaling mediates host invasion by parasitic plants.</title>
        <authorList>
            <person name="Yoshida S."/>
        </authorList>
    </citation>
    <scope>NUCLEOTIDE SEQUENCE</scope>
    <source>
        <strain evidence="1">Okayama</strain>
    </source>
</reference>
<comment type="caution">
    <text evidence="1">The sequence shown here is derived from an EMBL/GenBank/DDBJ whole genome shotgun (WGS) entry which is preliminary data.</text>
</comment>